<dbReference type="PANTHER" id="PTHR36091">
    <property type="entry name" value="ALTERED INHERITANCE OF MITOCHONDRIA PROTEIN 9, MITOCHONDRIAL"/>
    <property type="match status" value="1"/>
</dbReference>
<evidence type="ECO:0000256" key="2">
    <source>
        <dbReference type="ARBA" id="ARBA00005543"/>
    </source>
</evidence>
<evidence type="ECO:0000313" key="7">
    <source>
        <dbReference type="EMBL" id="PYI05424.1"/>
    </source>
</evidence>
<evidence type="ECO:0000256" key="6">
    <source>
        <dbReference type="ARBA" id="ARBA00031849"/>
    </source>
</evidence>
<dbReference type="PANTHER" id="PTHR36091:SF1">
    <property type="entry name" value="ALTERED INHERITANCE OF MITOCHONDRIA PROTEIN 9, MITOCHONDRIAL"/>
    <property type="match status" value="1"/>
</dbReference>
<evidence type="ECO:0000313" key="8">
    <source>
        <dbReference type="Proteomes" id="UP000248423"/>
    </source>
</evidence>
<evidence type="ECO:0000256" key="4">
    <source>
        <dbReference type="ARBA" id="ARBA00022946"/>
    </source>
</evidence>
<sequence>MSLMTIPSENTDFFRYTSGRWLWDEEERLRERLSPFNVSELQKVAAESVGATKCITMAKLAEGTFNKTFRLEMDNGSVVIARIPHPIAGPGYYTTASEVATMEFVRSVLEIPTPQVYAWSADANNPVGSEYIIMEEVTGTNLDDAWHDLSLEQKVEIINDLVSLKKKMTSLSLNRYGNLYYASENILGTIAAEITGDVPPEVKNQVKSRFVISPVVEREYWSKERAKMALDRGPSPILVSNLSKGTRPQDFIISLARREIAWIQQYAVPKPPDNPLVTSETQNSPKNHIALLEKYLKVAPYLLPDEPSIITPHIWHTDLHAGNIFIQDNKITSVIKWQEIWAAPLILRARHSRFVDYNRPITLKAPTNFKDLNPEEKKKIQDQMSRSIILYLYEIQIAKETPLRHKILRYNQGRTRCELILFVGNTWEDDILPLRECLIRLERSWDKLGLNIPCPIHFTDEELRVHAEEGDGWNDVQDFWDSVSGIIARDGWTSTHLYDDAVAMFTELREIGLKEMVGKEREEFRRQTQWVERT</sequence>
<keyword evidence="8" id="KW-1185">Reference proteome</keyword>
<gene>
    <name evidence="7" type="ORF">BO78DRAFT_371103</name>
</gene>
<dbReference type="VEuPathDB" id="FungiDB:BO78DRAFT_371103"/>
<comment type="subcellular location">
    <subcellularLocation>
        <location evidence="1">Mitochondrion</location>
    </subcellularLocation>
</comment>
<dbReference type="GO" id="GO:0016740">
    <property type="term" value="F:transferase activity"/>
    <property type="evidence" value="ECO:0007669"/>
    <property type="project" value="UniProtKB-KW"/>
</dbReference>
<dbReference type="Gene3D" id="3.30.200.20">
    <property type="entry name" value="Phosphorylase Kinase, domain 1"/>
    <property type="match status" value="1"/>
</dbReference>
<keyword evidence="5" id="KW-0496">Mitochondrion</keyword>
<name>A0A319ENT6_ASPSB</name>
<organism evidence="7 8">
    <name type="scientific">Aspergillus sclerotiicarbonarius (strain CBS 121057 / IBT 28362)</name>
    <dbReference type="NCBI Taxonomy" id="1448318"/>
    <lineage>
        <taxon>Eukaryota</taxon>
        <taxon>Fungi</taxon>
        <taxon>Dikarya</taxon>
        <taxon>Ascomycota</taxon>
        <taxon>Pezizomycotina</taxon>
        <taxon>Eurotiomycetes</taxon>
        <taxon>Eurotiomycetidae</taxon>
        <taxon>Eurotiales</taxon>
        <taxon>Aspergillaceae</taxon>
        <taxon>Aspergillus</taxon>
        <taxon>Aspergillus subgen. Circumdati</taxon>
    </lineage>
</organism>
<accession>A0A319ENT6</accession>
<evidence type="ECO:0000256" key="5">
    <source>
        <dbReference type="ARBA" id="ARBA00023128"/>
    </source>
</evidence>
<dbReference type="AlphaFoldDB" id="A0A319ENT6"/>
<comment type="similarity">
    <text evidence="2">Belongs to the AIM9 family.</text>
</comment>
<dbReference type="InterPro" id="IPR011009">
    <property type="entry name" value="Kinase-like_dom_sf"/>
</dbReference>
<dbReference type="InterPro" id="IPR051035">
    <property type="entry name" value="Mito_inheritance_9"/>
</dbReference>
<dbReference type="OrthoDB" id="2968323at2759"/>
<dbReference type="GO" id="GO:0005739">
    <property type="term" value="C:mitochondrion"/>
    <property type="evidence" value="ECO:0007669"/>
    <property type="project" value="UniProtKB-SubCell"/>
</dbReference>
<evidence type="ECO:0000256" key="1">
    <source>
        <dbReference type="ARBA" id="ARBA00004173"/>
    </source>
</evidence>
<protein>
    <recommendedName>
        <fullName evidence="3">Altered inheritance of mitochondria protein 9, mitochondrial</fullName>
    </recommendedName>
    <alternativeName>
        <fullName evidence="6">Found in mitochondrial proteome protein 29</fullName>
    </alternativeName>
</protein>
<dbReference type="Proteomes" id="UP000248423">
    <property type="component" value="Unassembled WGS sequence"/>
</dbReference>
<keyword evidence="4" id="KW-0809">Transit peptide</keyword>
<proteinExistence type="inferred from homology"/>
<dbReference type="SUPFAM" id="SSF56112">
    <property type="entry name" value="Protein kinase-like (PK-like)"/>
    <property type="match status" value="1"/>
</dbReference>
<dbReference type="EMBL" id="KZ826358">
    <property type="protein sequence ID" value="PYI05424.1"/>
    <property type="molecule type" value="Genomic_DNA"/>
</dbReference>
<keyword evidence="7" id="KW-0808">Transferase</keyword>
<evidence type="ECO:0000256" key="3">
    <source>
        <dbReference type="ARBA" id="ARBA00016197"/>
    </source>
</evidence>
<reference evidence="7 8" key="1">
    <citation type="submission" date="2018-02" db="EMBL/GenBank/DDBJ databases">
        <title>The genomes of Aspergillus section Nigri reveals drivers in fungal speciation.</title>
        <authorList>
            <consortium name="DOE Joint Genome Institute"/>
            <person name="Vesth T.C."/>
            <person name="Nybo J."/>
            <person name="Theobald S."/>
            <person name="Brandl J."/>
            <person name="Frisvad J.C."/>
            <person name="Nielsen K.F."/>
            <person name="Lyhne E.K."/>
            <person name="Kogle M.E."/>
            <person name="Kuo A."/>
            <person name="Riley R."/>
            <person name="Clum A."/>
            <person name="Nolan M."/>
            <person name="Lipzen A."/>
            <person name="Salamov A."/>
            <person name="Henrissat B."/>
            <person name="Wiebenga A."/>
            <person name="De vries R.P."/>
            <person name="Grigoriev I.V."/>
            <person name="Mortensen U.H."/>
            <person name="Andersen M.R."/>
            <person name="Baker S.E."/>
        </authorList>
    </citation>
    <scope>NUCLEOTIDE SEQUENCE [LARGE SCALE GENOMIC DNA]</scope>
    <source>
        <strain evidence="7 8">CBS 121057</strain>
    </source>
</reference>
<dbReference type="STRING" id="1448318.A0A319ENT6"/>